<evidence type="ECO:0000256" key="1">
    <source>
        <dbReference type="ARBA" id="ARBA00007316"/>
    </source>
</evidence>
<keyword evidence="3" id="KW-0808">Transferase</keyword>
<evidence type="ECO:0000259" key="11">
    <source>
        <dbReference type="Pfam" id="PF13614"/>
    </source>
</evidence>
<keyword evidence="10" id="KW-0472">Membrane</keyword>
<protein>
    <recommendedName>
        <fullName evidence="2">non-specific protein-tyrosine kinase</fullName>
        <ecNumber evidence="2">2.7.10.2</ecNumber>
    </recommendedName>
</protein>
<dbReference type="Gene3D" id="3.40.50.300">
    <property type="entry name" value="P-loop containing nucleotide triphosphate hydrolases"/>
    <property type="match status" value="1"/>
</dbReference>
<dbReference type="EMBL" id="BMXG01000015">
    <property type="protein sequence ID" value="GHC05900.1"/>
    <property type="molecule type" value="Genomic_DNA"/>
</dbReference>
<dbReference type="SUPFAM" id="SSF52540">
    <property type="entry name" value="P-loop containing nucleoside triphosphate hydrolases"/>
    <property type="match status" value="1"/>
</dbReference>
<keyword evidence="13" id="KW-1185">Reference proteome</keyword>
<keyword evidence="10" id="KW-0812">Transmembrane</keyword>
<feature type="coiled-coil region" evidence="9">
    <location>
        <begin position="171"/>
        <end position="335"/>
    </location>
</feature>
<dbReference type="Pfam" id="PF13614">
    <property type="entry name" value="AAA_31"/>
    <property type="match status" value="1"/>
</dbReference>
<evidence type="ECO:0000256" key="4">
    <source>
        <dbReference type="ARBA" id="ARBA00022741"/>
    </source>
</evidence>
<dbReference type="GO" id="GO:0005524">
    <property type="term" value="F:ATP binding"/>
    <property type="evidence" value="ECO:0007669"/>
    <property type="project" value="UniProtKB-KW"/>
</dbReference>
<reference evidence="12" key="1">
    <citation type="journal article" date="2014" name="Int. J. Syst. Evol. Microbiol.">
        <title>Complete genome sequence of Corynebacterium casei LMG S-19264T (=DSM 44701T), isolated from a smear-ripened cheese.</title>
        <authorList>
            <consortium name="US DOE Joint Genome Institute (JGI-PGF)"/>
            <person name="Walter F."/>
            <person name="Albersmeier A."/>
            <person name="Kalinowski J."/>
            <person name="Ruckert C."/>
        </authorList>
    </citation>
    <scope>NUCLEOTIDE SEQUENCE</scope>
    <source>
        <strain evidence="12">KCTC 12870</strain>
    </source>
</reference>
<reference evidence="12" key="2">
    <citation type="submission" date="2020-09" db="EMBL/GenBank/DDBJ databases">
        <authorList>
            <person name="Sun Q."/>
            <person name="Kim S."/>
        </authorList>
    </citation>
    <scope>NUCLEOTIDE SEQUENCE</scope>
    <source>
        <strain evidence="12">KCTC 12870</strain>
    </source>
</reference>
<keyword evidence="10" id="KW-1133">Transmembrane helix</keyword>
<keyword evidence="7" id="KW-0829">Tyrosine-protein kinase</keyword>
<comment type="caution">
    <text evidence="12">The sequence shown here is derived from an EMBL/GenBank/DDBJ whole genome shotgun (WGS) entry which is preliminary data.</text>
</comment>
<feature type="domain" description="AAA" evidence="11">
    <location>
        <begin position="501"/>
        <end position="634"/>
    </location>
</feature>
<evidence type="ECO:0000256" key="8">
    <source>
        <dbReference type="ARBA" id="ARBA00051245"/>
    </source>
</evidence>
<organism evidence="12 13">
    <name type="scientific">Cerasicoccus arenae</name>
    <dbReference type="NCBI Taxonomy" id="424488"/>
    <lineage>
        <taxon>Bacteria</taxon>
        <taxon>Pseudomonadati</taxon>
        <taxon>Verrucomicrobiota</taxon>
        <taxon>Opitutia</taxon>
        <taxon>Puniceicoccales</taxon>
        <taxon>Cerasicoccaceae</taxon>
        <taxon>Cerasicoccus</taxon>
    </lineage>
</organism>
<dbReference type="InterPro" id="IPR027417">
    <property type="entry name" value="P-loop_NTPase"/>
</dbReference>
<keyword evidence="5" id="KW-0418">Kinase</keyword>
<evidence type="ECO:0000256" key="2">
    <source>
        <dbReference type="ARBA" id="ARBA00011903"/>
    </source>
</evidence>
<dbReference type="PANTHER" id="PTHR32309:SF13">
    <property type="entry name" value="FERRIC ENTEROBACTIN TRANSPORT PROTEIN FEPE"/>
    <property type="match status" value="1"/>
</dbReference>
<evidence type="ECO:0000256" key="9">
    <source>
        <dbReference type="SAM" id="Coils"/>
    </source>
</evidence>
<dbReference type="GO" id="GO:0005886">
    <property type="term" value="C:plasma membrane"/>
    <property type="evidence" value="ECO:0007669"/>
    <property type="project" value="TreeGrafter"/>
</dbReference>
<proteinExistence type="inferred from homology"/>
<gene>
    <name evidence="12" type="ORF">GCM10007047_23600</name>
</gene>
<evidence type="ECO:0000313" key="12">
    <source>
        <dbReference type="EMBL" id="GHC05900.1"/>
    </source>
</evidence>
<evidence type="ECO:0000256" key="3">
    <source>
        <dbReference type="ARBA" id="ARBA00022679"/>
    </source>
</evidence>
<evidence type="ECO:0000256" key="5">
    <source>
        <dbReference type="ARBA" id="ARBA00022777"/>
    </source>
</evidence>
<name>A0A8J3DCY1_9BACT</name>
<comment type="similarity">
    <text evidence="1">Belongs to the CpsD/CapB family.</text>
</comment>
<dbReference type="Proteomes" id="UP000642829">
    <property type="component" value="Unassembled WGS sequence"/>
</dbReference>
<comment type="catalytic activity">
    <reaction evidence="8">
        <text>L-tyrosyl-[protein] + ATP = O-phospho-L-tyrosyl-[protein] + ADP + H(+)</text>
        <dbReference type="Rhea" id="RHEA:10596"/>
        <dbReference type="Rhea" id="RHEA-COMP:10136"/>
        <dbReference type="Rhea" id="RHEA-COMP:20101"/>
        <dbReference type="ChEBI" id="CHEBI:15378"/>
        <dbReference type="ChEBI" id="CHEBI:30616"/>
        <dbReference type="ChEBI" id="CHEBI:46858"/>
        <dbReference type="ChEBI" id="CHEBI:61978"/>
        <dbReference type="ChEBI" id="CHEBI:456216"/>
        <dbReference type="EC" id="2.7.10.2"/>
    </reaction>
</comment>
<dbReference type="InterPro" id="IPR025669">
    <property type="entry name" value="AAA_dom"/>
</dbReference>
<keyword evidence="9" id="KW-0175">Coiled coil</keyword>
<dbReference type="NCBIfam" id="TIGR01007">
    <property type="entry name" value="eps_fam"/>
    <property type="match status" value="1"/>
</dbReference>
<dbReference type="CDD" id="cd05387">
    <property type="entry name" value="BY-kinase"/>
    <property type="match status" value="1"/>
</dbReference>
<evidence type="ECO:0000256" key="10">
    <source>
        <dbReference type="SAM" id="Phobius"/>
    </source>
</evidence>
<dbReference type="GO" id="GO:0004715">
    <property type="term" value="F:non-membrane spanning protein tyrosine kinase activity"/>
    <property type="evidence" value="ECO:0007669"/>
    <property type="project" value="UniProtKB-EC"/>
</dbReference>
<evidence type="ECO:0000256" key="7">
    <source>
        <dbReference type="ARBA" id="ARBA00023137"/>
    </source>
</evidence>
<evidence type="ECO:0000313" key="13">
    <source>
        <dbReference type="Proteomes" id="UP000642829"/>
    </source>
</evidence>
<accession>A0A8J3DCY1</accession>
<dbReference type="AlphaFoldDB" id="A0A8J3DCY1"/>
<dbReference type="RefSeq" id="WP_189515405.1">
    <property type="nucleotide sequence ID" value="NZ_BMXG01000015.1"/>
</dbReference>
<dbReference type="EC" id="2.7.10.2" evidence="2"/>
<dbReference type="PANTHER" id="PTHR32309">
    <property type="entry name" value="TYROSINE-PROTEIN KINASE"/>
    <property type="match status" value="1"/>
</dbReference>
<feature type="transmembrane region" description="Helical" evidence="10">
    <location>
        <begin position="33"/>
        <end position="50"/>
    </location>
</feature>
<dbReference type="InterPro" id="IPR005702">
    <property type="entry name" value="Wzc-like_C"/>
</dbReference>
<sequence>MAQSGFNDQDKDFEWSEMLRSFYFRGRLVLARLWWVIVLCLAIGISIQWFKQSQRKPVYQSNAQMVIDGQVTIPEGARYQEVFLNFFGTQIKLMNSQQVKERAEQRVAALHPELKPVYVHVSVLQSVDASAFDLSAVGEEPKYVSAYLDAVMHEFLAYKEERRNQTTEKFFLTIMEKVLEKQAEIEDLEEQKLNFQRSNNIVFITEQGNNAGSYLAELNNQRAGLRTEIRILNSMGHEKDTNLDALTESKLSSLDNGYERAKRQVEQLRAERDEFAIYMKPAHPKIRRLNQEIERQANLLNIFRRQTLGQLEDRRKQLEAELVNLDAIIADWEIKALKFSTLLAEFGRLNSRLESAKAVHARLLASIDSIDITQNTHQETISILEYASVAYPVVMDKNKQIALGALMGLMMGSGILAMVSMLDTRIVSAEDIGARYTPPVLGVIPLQQQKKGARLQLLQPGDDRVMFAESCRNIRSSLLFMDLDGKRPQMIVLTSSVPAEGKSTLASNLGITLAFAQSRTLLVDADLRRGRIHTEFDITVTPGLAELIEDPSLTLEDVTIQTETENLHVIPCGDYPERPGELLLSKRFEELLALMRSRYDYVIFDCPPVLATDDTPSFATKADAVIFMVRSNYTRSGQIKSSLDILELRGVQVDGFVLNFVDTRQPSHYYYYNRYNDYYNYRAKKKDPVKDKAKFSAS</sequence>
<keyword evidence="6" id="KW-0067">ATP-binding</keyword>
<evidence type="ECO:0000256" key="6">
    <source>
        <dbReference type="ARBA" id="ARBA00022840"/>
    </source>
</evidence>
<keyword evidence="4" id="KW-0547">Nucleotide-binding</keyword>
<dbReference type="InterPro" id="IPR050445">
    <property type="entry name" value="Bact_polysacc_biosynth/exp"/>
</dbReference>